<feature type="compositionally biased region" description="Basic and acidic residues" evidence="13">
    <location>
        <begin position="431"/>
        <end position="443"/>
    </location>
</feature>
<keyword evidence="7" id="KW-0694">RNA-binding</keyword>
<dbReference type="InterPro" id="IPR001569">
    <property type="entry name" value="Ribosomal_eL37"/>
</dbReference>
<dbReference type="Pfam" id="PF01907">
    <property type="entry name" value="Ribosomal_L37e"/>
    <property type="match status" value="1"/>
</dbReference>
<dbReference type="Proteomes" id="UP001473302">
    <property type="component" value="Unassembled WGS sequence"/>
</dbReference>
<dbReference type="SUPFAM" id="SSF57829">
    <property type="entry name" value="Zn-binding ribosomal proteins"/>
    <property type="match status" value="1"/>
</dbReference>
<evidence type="ECO:0000256" key="2">
    <source>
        <dbReference type="ARBA" id="ARBA00009805"/>
    </source>
</evidence>
<dbReference type="InterPro" id="IPR018267">
    <property type="entry name" value="Ribosomal_eL37_CS"/>
</dbReference>
<evidence type="ECO:0000256" key="12">
    <source>
        <dbReference type="RuleBase" id="RU004020"/>
    </source>
</evidence>
<dbReference type="Gene3D" id="2.20.25.30">
    <property type="match status" value="1"/>
</dbReference>
<dbReference type="InterPro" id="IPR011332">
    <property type="entry name" value="Ribosomal_zn-bd"/>
</dbReference>
<comment type="subcellular location">
    <subcellularLocation>
        <location evidence="1">Nucleus</location>
    </subcellularLocation>
</comment>
<feature type="compositionally biased region" description="Low complexity" evidence="13">
    <location>
        <begin position="415"/>
        <end position="425"/>
    </location>
</feature>
<dbReference type="InterPro" id="IPR011331">
    <property type="entry name" value="Ribosomal_eL37/eL43"/>
</dbReference>
<feature type="compositionally biased region" description="Low complexity" evidence="13">
    <location>
        <begin position="338"/>
        <end position="372"/>
    </location>
</feature>
<keyword evidence="10" id="KW-0539">Nucleus</keyword>
<evidence type="ECO:0000256" key="4">
    <source>
        <dbReference type="ARBA" id="ARBA00022730"/>
    </source>
</evidence>
<keyword evidence="5" id="KW-0863">Zinc-finger</keyword>
<dbReference type="HAMAP" id="MF_00547">
    <property type="entry name" value="Ribosomal_eL37"/>
    <property type="match status" value="1"/>
</dbReference>
<gene>
    <name evidence="15" type="ORF">MFLAVUS_008242</name>
</gene>
<evidence type="ECO:0000256" key="5">
    <source>
        <dbReference type="ARBA" id="ARBA00022771"/>
    </source>
</evidence>
<organism evidence="15 16">
    <name type="scientific">Mucor flavus</name>
    <dbReference type="NCBI Taxonomy" id="439312"/>
    <lineage>
        <taxon>Eukaryota</taxon>
        <taxon>Fungi</taxon>
        <taxon>Fungi incertae sedis</taxon>
        <taxon>Mucoromycota</taxon>
        <taxon>Mucoromycotina</taxon>
        <taxon>Mucoromycetes</taxon>
        <taxon>Mucorales</taxon>
        <taxon>Mucorineae</taxon>
        <taxon>Mucoraceae</taxon>
        <taxon>Mucor</taxon>
    </lineage>
</organism>
<evidence type="ECO:0000256" key="6">
    <source>
        <dbReference type="ARBA" id="ARBA00022833"/>
    </source>
</evidence>
<evidence type="ECO:0000256" key="3">
    <source>
        <dbReference type="ARBA" id="ARBA00022723"/>
    </source>
</evidence>
<reference evidence="15 16" key="1">
    <citation type="submission" date="2024-04" db="EMBL/GenBank/DDBJ databases">
        <title>genome sequences of Mucor flavus KT1a and Helicostylum pulchrum KT1b strains isolated from the surface of a dry-aged beef.</title>
        <authorList>
            <person name="Toyotome T."/>
            <person name="Hosono M."/>
            <person name="Torimaru M."/>
            <person name="Fukuda K."/>
            <person name="Mikami N."/>
        </authorList>
    </citation>
    <scope>NUCLEOTIDE SEQUENCE [LARGE SCALE GENOMIC DNA]</scope>
    <source>
        <strain evidence="15 16">KT1a</strain>
    </source>
</reference>
<feature type="region of interest" description="Disordered" evidence="13">
    <location>
        <begin position="1"/>
        <end position="30"/>
    </location>
</feature>
<keyword evidence="4" id="KW-0699">rRNA-binding</keyword>
<feature type="compositionally biased region" description="Basic and acidic residues" evidence="13">
    <location>
        <begin position="401"/>
        <end position="411"/>
    </location>
</feature>
<comment type="similarity">
    <text evidence="2">Belongs to the eukaryotic ribosomal protein eL37 family.</text>
</comment>
<dbReference type="InterPro" id="IPR036388">
    <property type="entry name" value="WH-like_DNA-bd_sf"/>
</dbReference>
<evidence type="ECO:0000256" key="8">
    <source>
        <dbReference type="ARBA" id="ARBA00022980"/>
    </source>
</evidence>
<keyword evidence="8" id="KW-0689">Ribosomal protein</keyword>
<comment type="similarity">
    <text evidence="12">Belongs to the HSF family.</text>
</comment>
<dbReference type="SUPFAM" id="SSF46785">
    <property type="entry name" value="Winged helix' DNA-binding domain"/>
    <property type="match status" value="1"/>
</dbReference>
<feature type="compositionally biased region" description="Basic and acidic residues" evidence="13">
    <location>
        <begin position="19"/>
        <end position="30"/>
    </location>
</feature>
<dbReference type="InterPro" id="IPR036390">
    <property type="entry name" value="WH_DNA-bd_sf"/>
</dbReference>
<feature type="region of interest" description="Disordered" evidence="13">
    <location>
        <begin position="158"/>
        <end position="236"/>
    </location>
</feature>
<keyword evidence="3" id="KW-0479">Metal-binding</keyword>
<evidence type="ECO:0000256" key="13">
    <source>
        <dbReference type="SAM" id="MobiDB-lite"/>
    </source>
</evidence>
<dbReference type="Gene3D" id="1.10.10.10">
    <property type="entry name" value="Winged helix-like DNA-binding domain superfamily/Winged helix DNA-binding domain"/>
    <property type="match status" value="1"/>
</dbReference>
<name>A0ABP9Z6I4_9FUNG</name>
<dbReference type="PANTHER" id="PTHR10768:SF0">
    <property type="entry name" value="RIBOSOMAL PROTEIN L37"/>
    <property type="match status" value="1"/>
</dbReference>
<evidence type="ECO:0000313" key="15">
    <source>
        <dbReference type="EMBL" id="GAA5814740.1"/>
    </source>
</evidence>
<feature type="domain" description="HSF-type DNA-binding" evidence="14">
    <location>
        <begin position="55"/>
        <end position="158"/>
    </location>
</feature>
<evidence type="ECO:0000256" key="7">
    <source>
        <dbReference type="ARBA" id="ARBA00022884"/>
    </source>
</evidence>
<feature type="compositionally biased region" description="Low complexity" evidence="13">
    <location>
        <begin position="227"/>
        <end position="236"/>
    </location>
</feature>
<dbReference type="PANTHER" id="PTHR10768">
    <property type="entry name" value="60S RIBOSOMAL PROTEIN L37"/>
    <property type="match status" value="1"/>
</dbReference>
<evidence type="ECO:0000259" key="14">
    <source>
        <dbReference type="SMART" id="SM00415"/>
    </source>
</evidence>
<comment type="caution">
    <text evidence="15">The sequence shown here is derived from an EMBL/GenBank/DDBJ whole genome shotgun (WGS) entry which is preliminary data.</text>
</comment>
<protein>
    <recommendedName>
        <fullName evidence="14">HSF-type DNA-binding domain-containing protein</fullName>
    </recommendedName>
</protein>
<keyword evidence="11" id="KW-0687">Ribonucleoprotein</keyword>
<dbReference type="PROSITE" id="PS01077">
    <property type="entry name" value="RIBOSOMAL_L37E"/>
    <property type="match status" value="1"/>
</dbReference>
<dbReference type="SMART" id="SM00415">
    <property type="entry name" value="HSF"/>
    <property type="match status" value="1"/>
</dbReference>
<sequence length="586" mass="65867">MTQNSSRSSSVSSSSGGETESRYKRIKLDSSELEGSTSSVEIASSQAAVPVNMKTQAAFVNKLYKMLEDPETSELISWSSHGDLFSVSNPTAFSKTVLPQYFKHNNWQSFVRQLNMYGFHKVNDLIHSNLTNENQTWEFKHPNFRKGAVGDLQHIKRKSAKTQLQQHQQQNQRQQQQQQQKQQQQQQEQCNFTNNNNNNNNNNSNSDSRYSSNNNGLKSEDESFQDNMNSNGINNNNSPVIKHILRIEEHLLGVTKSCESLFNEVVHLRMVVSKQQDAMQDLVDVVSSTTKANNNCICSNNSNENHSMNSSNNNQELQNAENLRIQVSKLKGSQQNRKSPSTDSVSSSGSIIVGKSMSTTAWSQASTASPSANDKGNNDTQQRKLPSFDSIRQQRCQSSYRLEKKEDDKQFNRKSSCGSSSSATSVQKMTNSDDKNDQNDKNNRSTMMGFGKQSHMLNPIHVSDTNCYPPETIMSGLSIRGGRNVTSSWDEREGMKSKGTSSFGKRHTKTHTLCRRCGNRAFHKQKKTCAQCGYPAAKIRSFNWSEKGQRRKTTGTGRMAHLKDVQRRFKNGFREGTQAKKVVASA</sequence>
<evidence type="ECO:0000256" key="9">
    <source>
        <dbReference type="ARBA" id="ARBA00023125"/>
    </source>
</evidence>
<evidence type="ECO:0000313" key="16">
    <source>
        <dbReference type="Proteomes" id="UP001473302"/>
    </source>
</evidence>
<dbReference type="Pfam" id="PF00447">
    <property type="entry name" value="HSF_DNA-bind"/>
    <property type="match status" value="1"/>
</dbReference>
<evidence type="ECO:0000256" key="10">
    <source>
        <dbReference type="ARBA" id="ARBA00023242"/>
    </source>
</evidence>
<proteinExistence type="inferred from homology"/>
<keyword evidence="16" id="KW-1185">Reference proteome</keyword>
<dbReference type="InterPro" id="IPR000232">
    <property type="entry name" value="HSF_DNA-bd"/>
</dbReference>
<feature type="compositionally biased region" description="Low complexity" evidence="13">
    <location>
        <begin position="1"/>
        <end position="15"/>
    </location>
</feature>
<keyword evidence="9" id="KW-0238">DNA-binding</keyword>
<accession>A0ABP9Z6I4</accession>
<evidence type="ECO:0000256" key="11">
    <source>
        <dbReference type="ARBA" id="ARBA00023274"/>
    </source>
</evidence>
<feature type="compositionally biased region" description="Low complexity" evidence="13">
    <location>
        <begin position="163"/>
        <end position="215"/>
    </location>
</feature>
<keyword evidence="6" id="KW-0862">Zinc</keyword>
<feature type="region of interest" description="Disordered" evidence="13">
    <location>
        <begin position="330"/>
        <end position="449"/>
    </location>
</feature>
<evidence type="ECO:0000256" key="1">
    <source>
        <dbReference type="ARBA" id="ARBA00004123"/>
    </source>
</evidence>
<feature type="compositionally biased region" description="Polar residues" evidence="13">
    <location>
        <begin position="374"/>
        <end position="400"/>
    </location>
</feature>
<dbReference type="EMBL" id="BAABUK010000022">
    <property type="protein sequence ID" value="GAA5814740.1"/>
    <property type="molecule type" value="Genomic_DNA"/>
</dbReference>
<dbReference type="PRINTS" id="PR00056">
    <property type="entry name" value="HSFDOMAIN"/>
</dbReference>